<proteinExistence type="predicted"/>
<evidence type="ECO:0000313" key="1">
    <source>
        <dbReference type="EMBL" id="EFO28113.1"/>
    </source>
</evidence>
<dbReference type="EMBL" id="JH712066">
    <property type="protein sequence ID" value="EFO28113.1"/>
    <property type="molecule type" value="Genomic_DNA"/>
</dbReference>
<dbReference type="AlphaFoldDB" id="A0A1S0UC49"/>
<dbReference type="RefSeq" id="XP_003135960.1">
    <property type="nucleotide sequence ID" value="XM_003135912.1"/>
</dbReference>
<organism evidence="1">
    <name type="scientific">Loa loa</name>
    <name type="common">Eye worm</name>
    <name type="synonym">Filaria loa</name>
    <dbReference type="NCBI Taxonomy" id="7209"/>
    <lineage>
        <taxon>Eukaryota</taxon>
        <taxon>Metazoa</taxon>
        <taxon>Ecdysozoa</taxon>
        <taxon>Nematoda</taxon>
        <taxon>Chromadorea</taxon>
        <taxon>Rhabditida</taxon>
        <taxon>Spirurina</taxon>
        <taxon>Spiruromorpha</taxon>
        <taxon>Filarioidea</taxon>
        <taxon>Onchocercidae</taxon>
        <taxon>Loa</taxon>
    </lineage>
</organism>
<dbReference type="GeneID" id="9937740"/>
<dbReference type="KEGG" id="loa:LOAG_00372"/>
<reference evidence="1" key="1">
    <citation type="submission" date="2012-04" db="EMBL/GenBank/DDBJ databases">
        <title>The Genome Sequence of Loa loa.</title>
        <authorList>
            <consortium name="The Broad Institute Genome Sequencing Platform"/>
            <consortium name="Broad Institute Genome Sequencing Center for Infectious Disease"/>
            <person name="Nutman T.B."/>
            <person name="Fink D.L."/>
            <person name="Russ C."/>
            <person name="Young S."/>
            <person name="Zeng Q."/>
            <person name="Gargeya S."/>
            <person name="Alvarado L."/>
            <person name="Berlin A."/>
            <person name="Chapman S.B."/>
            <person name="Chen Z."/>
            <person name="Freedman E."/>
            <person name="Gellesch M."/>
            <person name="Goldberg J."/>
            <person name="Griggs A."/>
            <person name="Gujja S."/>
            <person name="Heilman E.R."/>
            <person name="Heiman D."/>
            <person name="Howarth C."/>
            <person name="Mehta T."/>
            <person name="Neiman D."/>
            <person name="Pearson M."/>
            <person name="Roberts A."/>
            <person name="Saif S."/>
            <person name="Shea T."/>
            <person name="Shenoy N."/>
            <person name="Sisk P."/>
            <person name="Stolte C."/>
            <person name="Sykes S."/>
            <person name="White J."/>
            <person name="Yandava C."/>
            <person name="Haas B."/>
            <person name="Henn M.R."/>
            <person name="Nusbaum C."/>
            <person name="Birren B."/>
        </authorList>
    </citation>
    <scope>NUCLEOTIDE SEQUENCE [LARGE SCALE GENOMIC DNA]</scope>
</reference>
<accession>A0A1S0UC49</accession>
<gene>
    <name evidence="1" type="ORF">LOAG_00372</name>
</gene>
<dbReference type="InParanoid" id="A0A1S0UC49"/>
<name>A0A1S0UC49_LOALO</name>
<protein>
    <submittedName>
        <fullName evidence="1">Uncharacterized protein</fullName>
    </submittedName>
</protein>
<dbReference type="CTD" id="9937740"/>
<sequence length="132" mass="15322">MKSIGYNIINNETRKMQNLKEIEIHAITAEKGSVNSAPFWNNLGSGKNDWFRTGRLTCEMEGSWRDFCAQFTEHLLNSENVESKMCPKEFERVLALDLHILHLTKREDNSDVPKSYQRGPERASNIFDFIKN</sequence>